<dbReference type="CDD" id="cd01298">
    <property type="entry name" value="ATZ_TRZ_like"/>
    <property type="match status" value="1"/>
</dbReference>
<dbReference type="EMBL" id="JACHHR010000001">
    <property type="protein sequence ID" value="MBB5210066.1"/>
    <property type="molecule type" value="Genomic_DNA"/>
</dbReference>
<keyword evidence="4 5" id="KW-0862">Zinc</keyword>
<comment type="catalytic activity">
    <reaction evidence="5">
        <text>S-adenosyl-L-homocysteine + H2O + H(+) = S-inosyl-L-homocysteine + NH4(+)</text>
        <dbReference type="Rhea" id="RHEA:20716"/>
        <dbReference type="ChEBI" id="CHEBI:15377"/>
        <dbReference type="ChEBI" id="CHEBI:15378"/>
        <dbReference type="ChEBI" id="CHEBI:28938"/>
        <dbReference type="ChEBI" id="CHEBI:57856"/>
        <dbReference type="ChEBI" id="CHEBI:57985"/>
        <dbReference type="EC" id="3.5.4.28"/>
    </reaction>
</comment>
<comment type="cofactor">
    <cofactor evidence="5">
        <name>Zn(2+)</name>
        <dbReference type="ChEBI" id="CHEBI:29105"/>
    </cofactor>
    <text evidence="5">Binds 1 zinc ion per subunit.</text>
</comment>
<comment type="catalytic activity">
    <reaction evidence="5">
        <text>S-methyl-5'-thioadenosine + H2O + H(+) = S-methyl-5'-thioinosine + NH4(+)</text>
        <dbReference type="Rhea" id="RHEA:25025"/>
        <dbReference type="ChEBI" id="CHEBI:15377"/>
        <dbReference type="ChEBI" id="CHEBI:15378"/>
        <dbReference type="ChEBI" id="CHEBI:17509"/>
        <dbReference type="ChEBI" id="CHEBI:28938"/>
        <dbReference type="ChEBI" id="CHEBI:48595"/>
        <dbReference type="EC" id="3.5.4.31"/>
    </reaction>
</comment>
<dbReference type="Proteomes" id="UP000563601">
    <property type="component" value="Unassembled WGS sequence"/>
</dbReference>
<dbReference type="InterPro" id="IPR006680">
    <property type="entry name" value="Amidohydro-rel"/>
</dbReference>
<reference evidence="8 9" key="1">
    <citation type="submission" date="2020-01" db="EMBL/GenBank/DDBJ databases">
        <title>The possibility of degradation of plastic by Microbulbifer hydrolyticus IRE-31.</title>
        <authorList>
            <person name="Liu L."/>
        </authorList>
    </citation>
    <scope>NUCLEOTIDE SEQUENCE [LARGE SCALE GENOMIC DNA]</scope>
    <source>
        <strain evidence="8 9">IRE-31</strain>
    </source>
</reference>
<dbReference type="InterPro" id="IPR023512">
    <property type="entry name" value="Deaminase_MtaD/DadD"/>
</dbReference>
<reference evidence="7 10" key="2">
    <citation type="submission" date="2020-08" db="EMBL/GenBank/DDBJ databases">
        <title>Genomic Encyclopedia of Type Strains, Phase IV (KMG-IV): sequencing the most valuable type-strain genomes for metagenomic binning, comparative biology and taxonomic classification.</title>
        <authorList>
            <person name="Goeker M."/>
        </authorList>
    </citation>
    <scope>NUCLEOTIDE SEQUENCE [LARGE SCALE GENOMIC DNA]</scope>
    <source>
        <strain evidence="7 10">DSM 11525</strain>
    </source>
</reference>
<organism evidence="7 10">
    <name type="scientific">Microbulbifer hydrolyticus</name>
    <dbReference type="NCBI Taxonomy" id="48074"/>
    <lineage>
        <taxon>Bacteria</taxon>
        <taxon>Pseudomonadati</taxon>
        <taxon>Pseudomonadota</taxon>
        <taxon>Gammaproteobacteria</taxon>
        <taxon>Cellvibrionales</taxon>
        <taxon>Microbulbiferaceae</taxon>
        <taxon>Microbulbifer</taxon>
    </lineage>
</organism>
<dbReference type="InterPro" id="IPR032466">
    <property type="entry name" value="Metal_Hydrolase"/>
</dbReference>
<dbReference type="RefSeq" id="WP_161858730.1">
    <property type="nucleotide sequence ID" value="NZ_CP047491.1"/>
</dbReference>
<dbReference type="InterPro" id="IPR050287">
    <property type="entry name" value="MTA/SAH_deaminase"/>
</dbReference>
<dbReference type="GO" id="GO:0046872">
    <property type="term" value="F:metal ion binding"/>
    <property type="evidence" value="ECO:0007669"/>
    <property type="project" value="UniProtKB-KW"/>
</dbReference>
<dbReference type="NCBIfam" id="NF006549">
    <property type="entry name" value="PRK09045.1"/>
    <property type="match status" value="1"/>
</dbReference>
<dbReference type="Proteomes" id="UP000464675">
    <property type="component" value="Chromosome"/>
</dbReference>
<dbReference type="PANTHER" id="PTHR43794">
    <property type="entry name" value="AMINOHYDROLASE SSNA-RELATED"/>
    <property type="match status" value="1"/>
</dbReference>
<dbReference type="FunFam" id="3.20.20.140:FF:000014">
    <property type="entry name" value="5-methylthioadenosine/S-adenosylhomocysteine deaminase"/>
    <property type="match status" value="1"/>
</dbReference>
<evidence type="ECO:0000256" key="4">
    <source>
        <dbReference type="ARBA" id="ARBA00022833"/>
    </source>
</evidence>
<dbReference type="GO" id="GO:0090614">
    <property type="term" value="F:5'-methylthioadenosine deaminase activity"/>
    <property type="evidence" value="ECO:0007669"/>
    <property type="project" value="UniProtKB-UniRule"/>
</dbReference>
<evidence type="ECO:0000256" key="2">
    <source>
        <dbReference type="ARBA" id="ARBA00022723"/>
    </source>
</evidence>
<keyword evidence="3 5" id="KW-0378">Hydrolase</keyword>
<evidence type="ECO:0000313" key="7">
    <source>
        <dbReference type="EMBL" id="MBB5210066.1"/>
    </source>
</evidence>
<comment type="similarity">
    <text evidence="5">Belongs to the metallo-dependent hydrolases superfamily. MTA/SAH deaminase family.</text>
</comment>
<sequence length="460" mass="50590">MASTYRSDTHSKPNKKQSIDTLIHARWIIPVIPEKRVYENCSLAIDDGTITAILPSSEARNRFAARQEHQLDNQLLIPGLINTHNHSAMSLLRGFADDHPLMTWLEKYIWPAEKQWLSPGFVTDGTRLAMAEMLRSGTTTFSDQYFFPEATAAAARDAGMRAQIAFPIVDFPNPWSRSGFEAIEKGLALRDDYRSHPRISFAFAPHAPYTVGDETVKKIAIYAEELQIPVQMHLHETAGEVEKALEETGERPIQRLHRLGLLSPQMLCVHMTAADDSDITLLQTTGAHVAHCPRSNLKLASGFSPVAKLLDAGINVAIGTDGAASNNGLDMFLETNTAALLAKATSGQADALPAHQALAMATINGARALGIDEVTGSIEIGKAADLCAVDLSALEQQPMHDPLSQLMYTTNGHHVRNVWVAGRQLLKDRELTTLNEKELKQRAGSWRDRIAGRTNWTVEN</sequence>
<dbReference type="HAMAP" id="MF_01281">
    <property type="entry name" value="MTA_SAH_deamin"/>
    <property type="match status" value="1"/>
</dbReference>
<dbReference type="Gene3D" id="3.20.20.140">
    <property type="entry name" value="Metal-dependent hydrolases"/>
    <property type="match status" value="1"/>
</dbReference>
<evidence type="ECO:0000313" key="9">
    <source>
        <dbReference type="Proteomes" id="UP000464675"/>
    </source>
</evidence>
<comment type="function">
    <text evidence="5">Catalyzes the deamination of 5-methylthioadenosine and S-adenosyl-L-homocysteine into 5-methylthioinosine and S-inosyl-L-homocysteine, respectively. Is also able to deaminate adenosine.</text>
</comment>
<dbReference type="EMBL" id="CP047491">
    <property type="protein sequence ID" value="QHQ39412.1"/>
    <property type="molecule type" value="Genomic_DNA"/>
</dbReference>
<name>A0A6P1TF62_9GAMM</name>
<dbReference type="AlphaFoldDB" id="A0A6P1TF62"/>
<protein>
    <recommendedName>
        <fullName evidence="5">5-methylthioadenosine/S-adenosylhomocysteine deaminase</fullName>
        <shortName evidence="5">MTA/SAH deaminase</shortName>
        <ecNumber evidence="5">3.5.4.28</ecNumber>
        <ecNumber evidence="5">3.5.4.31</ecNumber>
    </recommendedName>
</protein>
<evidence type="ECO:0000259" key="6">
    <source>
        <dbReference type="Pfam" id="PF01979"/>
    </source>
</evidence>
<comment type="similarity">
    <text evidence="1">Belongs to the metallo-dependent hydrolases superfamily. ATZ/TRZ family.</text>
</comment>
<feature type="binding site" evidence="5">
    <location>
        <position position="113"/>
    </location>
    <ligand>
        <name>substrate</name>
    </ligand>
</feature>
<dbReference type="GO" id="GO:0050270">
    <property type="term" value="F:S-adenosylhomocysteine deaminase activity"/>
    <property type="evidence" value="ECO:0007669"/>
    <property type="project" value="UniProtKB-UniRule"/>
</dbReference>
<feature type="binding site" evidence="5">
    <location>
        <position position="86"/>
    </location>
    <ligand>
        <name>Zn(2+)</name>
        <dbReference type="ChEBI" id="CHEBI:29105"/>
    </ligand>
</feature>
<evidence type="ECO:0000313" key="8">
    <source>
        <dbReference type="EMBL" id="QHQ39412.1"/>
    </source>
</evidence>
<dbReference type="PANTHER" id="PTHR43794:SF11">
    <property type="entry name" value="AMIDOHYDROLASE-RELATED DOMAIN-CONTAINING PROTEIN"/>
    <property type="match status" value="1"/>
</dbReference>
<comment type="caution">
    <text evidence="5">Lacks conserved residue(s) required for the propagation of feature annotation.</text>
</comment>
<keyword evidence="2 5" id="KW-0479">Metal-binding</keyword>
<feature type="binding site" evidence="5">
    <location>
        <position position="206"/>
    </location>
    <ligand>
        <name>substrate</name>
    </ligand>
</feature>
<feature type="binding site" evidence="5">
    <location>
        <position position="236"/>
    </location>
    <ligand>
        <name>substrate</name>
    </ligand>
</feature>
<accession>A0A6P1TF62</accession>
<dbReference type="Gene3D" id="2.30.40.10">
    <property type="entry name" value="Urease, subunit C, domain 1"/>
    <property type="match status" value="1"/>
</dbReference>
<feature type="binding site" evidence="5">
    <location>
        <position position="84"/>
    </location>
    <ligand>
        <name>Zn(2+)</name>
        <dbReference type="ChEBI" id="CHEBI:29105"/>
    </ligand>
</feature>
<dbReference type="SUPFAM" id="SSF51338">
    <property type="entry name" value="Composite domain of metallo-dependent hydrolases"/>
    <property type="match status" value="1"/>
</dbReference>
<evidence type="ECO:0000256" key="3">
    <source>
        <dbReference type="ARBA" id="ARBA00022801"/>
    </source>
</evidence>
<keyword evidence="9" id="KW-1185">Reference proteome</keyword>
<feature type="binding site" evidence="5">
    <location>
        <position position="233"/>
    </location>
    <ligand>
        <name>Zn(2+)</name>
        <dbReference type="ChEBI" id="CHEBI:29105"/>
    </ligand>
</feature>
<dbReference type="Pfam" id="PF01979">
    <property type="entry name" value="Amidohydro_1"/>
    <property type="match status" value="1"/>
</dbReference>
<feature type="binding site" evidence="5">
    <location>
        <position position="321"/>
    </location>
    <ligand>
        <name>Zn(2+)</name>
        <dbReference type="ChEBI" id="CHEBI:29105"/>
    </ligand>
</feature>
<dbReference type="EC" id="3.5.4.28" evidence="5"/>
<feature type="domain" description="Amidohydrolase-related" evidence="6">
    <location>
        <begin position="76"/>
        <end position="424"/>
    </location>
</feature>
<evidence type="ECO:0000256" key="1">
    <source>
        <dbReference type="ARBA" id="ARBA00006745"/>
    </source>
</evidence>
<evidence type="ECO:0000256" key="5">
    <source>
        <dbReference type="HAMAP-Rule" id="MF_01281"/>
    </source>
</evidence>
<dbReference type="SUPFAM" id="SSF51556">
    <property type="entry name" value="Metallo-dependent hydrolases"/>
    <property type="match status" value="1"/>
</dbReference>
<feature type="binding site" evidence="5">
    <location>
        <position position="321"/>
    </location>
    <ligand>
        <name>substrate</name>
    </ligand>
</feature>
<dbReference type="InterPro" id="IPR011059">
    <property type="entry name" value="Metal-dep_hydrolase_composite"/>
</dbReference>
<proteinExistence type="inferred from homology"/>
<evidence type="ECO:0000313" key="10">
    <source>
        <dbReference type="Proteomes" id="UP000563601"/>
    </source>
</evidence>
<dbReference type="EC" id="3.5.4.31" evidence="5"/>
<gene>
    <name evidence="5" type="primary">mtaD</name>
    <name evidence="8" type="ORF">GTQ55_10775</name>
    <name evidence="7" type="ORF">HNQ53_000254</name>
</gene>
<dbReference type="OrthoDB" id="9807210at2"/>